<keyword evidence="2" id="KW-1185">Reference proteome</keyword>
<dbReference type="Gene3D" id="2.130.10.10">
    <property type="entry name" value="YVTN repeat-like/Quinoprotein amine dehydrogenase"/>
    <property type="match status" value="1"/>
</dbReference>
<protein>
    <submittedName>
        <fullName evidence="1">Glutamine cyclotransferase</fullName>
    </submittedName>
</protein>
<reference evidence="1 2" key="1">
    <citation type="submission" date="2015-09" db="EMBL/GenBank/DDBJ databases">
        <title>Genome sequence of the marine flavobacterium Croceitalea dokdonensis DOKDO 023 that contains proton- and sodium-pumping rhodopsins.</title>
        <authorList>
            <person name="Kwon S.-K."/>
            <person name="Lee H.K."/>
            <person name="Kwak M.-J."/>
            <person name="Kim J.F."/>
        </authorList>
    </citation>
    <scope>NUCLEOTIDE SEQUENCE [LARGE SCALE GENOMIC DNA]</scope>
    <source>
        <strain evidence="1 2">DOKDO 023</strain>
    </source>
</reference>
<dbReference type="InterPro" id="IPR007788">
    <property type="entry name" value="QCT"/>
</dbReference>
<dbReference type="InterPro" id="IPR011044">
    <property type="entry name" value="Quino_amine_DH_bsu"/>
</dbReference>
<dbReference type="RefSeq" id="WP_054557794.1">
    <property type="nucleotide sequence ID" value="NZ_LDJX01000001.1"/>
</dbReference>
<sequence length="352" mass="39464">MKTMKYSCILFLFFLMKSCGENLPPSQLFEIQLQNKKSSIKNGETIGITILNKKQKEMGTVTYTLDGETLPISNNKITINTKGLGRKSLKANFSYNDAIIEISKDIIVLSNKAPEVYTYSIVNTYPHDTKAYTQGLEFNEGFLYESTGKVGASTLRKVDFETGEILQKIDLDPKVFGEGLTILDDKIFLLTWQSGVGYVYDKDSFEQTSTFNYGESKQGWGLANDGQKLFKSDGTEKIWFLDPTTLAEEGHLEIATNTSLFNRANELEFVDGKLYANVYGKESMMILDANSGAIEGVINFGGLKDKVKKDGNWDDANSVLNGVAYHPERDTFFVTGKNWDTLFEVNIIKKMP</sequence>
<dbReference type="InterPro" id="IPR015943">
    <property type="entry name" value="WD40/YVTN_repeat-like_dom_sf"/>
</dbReference>
<keyword evidence="1" id="KW-0808">Transferase</keyword>
<dbReference type="EMBL" id="LDJX01000001">
    <property type="protein sequence ID" value="KPM33640.1"/>
    <property type="molecule type" value="Genomic_DNA"/>
</dbReference>
<gene>
    <name evidence="1" type="ORF">I595_544</name>
</gene>
<proteinExistence type="predicted"/>
<dbReference type="Proteomes" id="UP000050280">
    <property type="component" value="Unassembled WGS sequence"/>
</dbReference>
<name>A0A0P7B4J2_9FLAO</name>
<evidence type="ECO:0000313" key="2">
    <source>
        <dbReference type="Proteomes" id="UP000050280"/>
    </source>
</evidence>
<dbReference type="SUPFAM" id="SSF50969">
    <property type="entry name" value="YVTN repeat-like/Quinoprotein amine dehydrogenase"/>
    <property type="match status" value="1"/>
</dbReference>
<dbReference type="AlphaFoldDB" id="A0A0P7B4J2"/>
<dbReference type="STRING" id="1300341.I595_544"/>
<organism evidence="1 2">
    <name type="scientific">Croceitalea dokdonensis DOKDO 023</name>
    <dbReference type="NCBI Taxonomy" id="1300341"/>
    <lineage>
        <taxon>Bacteria</taxon>
        <taxon>Pseudomonadati</taxon>
        <taxon>Bacteroidota</taxon>
        <taxon>Flavobacteriia</taxon>
        <taxon>Flavobacteriales</taxon>
        <taxon>Flavobacteriaceae</taxon>
        <taxon>Croceitalea</taxon>
    </lineage>
</organism>
<dbReference type="PATRIC" id="fig|1300341.3.peg.538"/>
<comment type="caution">
    <text evidence="1">The sequence shown here is derived from an EMBL/GenBank/DDBJ whole genome shotgun (WGS) entry which is preliminary data.</text>
</comment>
<dbReference type="PANTHER" id="PTHR31270:SF1">
    <property type="entry name" value="GLUTAMINYL-PEPTIDE CYCLOTRANSFERASE"/>
    <property type="match status" value="1"/>
</dbReference>
<dbReference type="Pfam" id="PF05096">
    <property type="entry name" value="Glu_cyclase_2"/>
    <property type="match status" value="1"/>
</dbReference>
<accession>A0A0P7B4J2</accession>
<dbReference type="GO" id="GO:0016603">
    <property type="term" value="F:glutaminyl-peptide cyclotransferase activity"/>
    <property type="evidence" value="ECO:0007669"/>
    <property type="project" value="InterPro"/>
</dbReference>
<dbReference type="PANTHER" id="PTHR31270">
    <property type="entry name" value="GLUTAMINYL-PEPTIDE CYCLOTRANSFERASE"/>
    <property type="match status" value="1"/>
</dbReference>
<evidence type="ECO:0000313" key="1">
    <source>
        <dbReference type="EMBL" id="KPM33640.1"/>
    </source>
</evidence>